<feature type="region of interest" description="Disordered" evidence="1">
    <location>
        <begin position="178"/>
        <end position="202"/>
    </location>
</feature>
<gene>
    <name evidence="2" type="ORF">I7I51_02654</name>
</gene>
<feature type="region of interest" description="Disordered" evidence="1">
    <location>
        <begin position="91"/>
        <end position="112"/>
    </location>
</feature>
<protein>
    <submittedName>
        <fullName evidence="2">Uncharacterized protein</fullName>
    </submittedName>
</protein>
<dbReference type="OrthoDB" id="4462325at2759"/>
<dbReference type="EMBL" id="CP069112">
    <property type="protein sequence ID" value="QSS62911.1"/>
    <property type="molecule type" value="Genomic_DNA"/>
</dbReference>
<reference evidence="2" key="1">
    <citation type="submission" date="2021-01" db="EMBL/GenBank/DDBJ databases">
        <title>Chromosome-level genome assembly of a human fungal pathogen reveals clustering of transcriptionally co-regulated genes.</title>
        <authorList>
            <person name="Voorhies M."/>
            <person name="Cohen S."/>
            <person name="Shea T.P."/>
            <person name="Petrus S."/>
            <person name="Munoz J.F."/>
            <person name="Poplawski S."/>
            <person name="Goldman W.E."/>
            <person name="Michael T."/>
            <person name="Cuomo C.A."/>
            <person name="Sil A."/>
            <person name="Beyhan S."/>
        </authorList>
    </citation>
    <scope>NUCLEOTIDE SEQUENCE</scope>
    <source>
        <strain evidence="2">WU24</strain>
    </source>
</reference>
<proteinExistence type="predicted"/>
<name>A0A8A1MAB0_AJECA</name>
<accession>A0A8A1MAB0</accession>
<feature type="region of interest" description="Disordered" evidence="1">
    <location>
        <begin position="128"/>
        <end position="151"/>
    </location>
</feature>
<dbReference type="Proteomes" id="UP000663671">
    <property type="component" value="Chromosome 7"/>
</dbReference>
<feature type="region of interest" description="Disordered" evidence="1">
    <location>
        <begin position="217"/>
        <end position="256"/>
    </location>
</feature>
<evidence type="ECO:0000313" key="2">
    <source>
        <dbReference type="EMBL" id="QSS62911.1"/>
    </source>
</evidence>
<evidence type="ECO:0000313" key="3">
    <source>
        <dbReference type="Proteomes" id="UP000663671"/>
    </source>
</evidence>
<evidence type="ECO:0000256" key="1">
    <source>
        <dbReference type="SAM" id="MobiDB-lite"/>
    </source>
</evidence>
<dbReference type="AlphaFoldDB" id="A0A8A1MAB0"/>
<sequence>MVLCRTAPSSDSLCLLQDDARFAERVCLQVQSLVSQLHQHGDCQPFLLGSQLWQLANGIRHIAEQYACDHISYSLPDTDYADELWIPSFSPTLSTNDGQPPPPIDEPGPWTSVRPSCRDTTCALSDVMPPPFIPAEDRYEPGNTVSPDPLAMNSAEECDEVPTTQDHAPEQLEDKCLNIPPEVSSSNYAQTAPHPRPDSALTSKMARNSTERTAAGVLAALPSKPKRSSLDSRADGNASRPRKRRPKPPAKANQSTDMFELCTELEPISNKIFEPDEVYRVLVRRSETKYHQKVPFLVRLFFAVASPLAFEQLAEACEAARERNDMIAPFSADDDAMLMKKVLDALDSGVTICAILRRFFLVQLLNCRLRREDDHKNRRSVRVAAQQSRGGLIKDTGFSGRADSSAFRDLLMTFYPRLKIPDRRNSSVDDSEYLEKHTKLKNQLNSACNWYQLQQKFPPGILALVPCGELCIGTDKGAFLQEVSHLTQNIEDILYEHDIGVRYGFESCIIAGRPVERPGDV</sequence>
<organism evidence="2 3">
    <name type="scientific">Ajellomyces capsulatus</name>
    <name type="common">Darling's disease fungus</name>
    <name type="synonym">Histoplasma capsulatum</name>
    <dbReference type="NCBI Taxonomy" id="5037"/>
    <lineage>
        <taxon>Eukaryota</taxon>
        <taxon>Fungi</taxon>
        <taxon>Dikarya</taxon>
        <taxon>Ascomycota</taxon>
        <taxon>Pezizomycotina</taxon>
        <taxon>Eurotiomycetes</taxon>
        <taxon>Eurotiomycetidae</taxon>
        <taxon>Onygenales</taxon>
        <taxon>Ajellomycetaceae</taxon>
        <taxon>Histoplasma</taxon>
    </lineage>
</organism>
<dbReference type="VEuPathDB" id="FungiDB:I7I51_02654"/>